<evidence type="ECO:0000256" key="2">
    <source>
        <dbReference type="HAMAP-Rule" id="MF_00274"/>
    </source>
</evidence>
<keyword evidence="1 2" id="KW-0238">DNA-binding</keyword>
<dbReference type="PANTHER" id="PTHR33449:SF1">
    <property type="entry name" value="NUCLEOID-ASSOCIATED PROTEIN YBAB"/>
    <property type="match status" value="1"/>
</dbReference>
<dbReference type="Proteomes" id="UP000824087">
    <property type="component" value="Unassembled WGS sequence"/>
</dbReference>
<evidence type="ECO:0000313" key="4">
    <source>
        <dbReference type="Proteomes" id="UP000824087"/>
    </source>
</evidence>
<dbReference type="PIRSF" id="PIRSF004555">
    <property type="entry name" value="UCP004555"/>
    <property type="match status" value="1"/>
</dbReference>
<dbReference type="GO" id="GO:0003677">
    <property type="term" value="F:DNA binding"/>
    <property type="evidence" value="ECO:0007669"/>
    <property type="project" value="UniProtKB-UniRule"/>
</dbReference>
<dbReference type="Gene3D" id="3.30.1310.10">
    <property type="entry name" value="Nucleoid-associated protein YbaB-like domain"/>
    <property type="match status" value="1"/>
</dbReference>
<evidence type="ECO:0000313" key="3">
    <source>
        <dbReference type="EMBL" id="HIU23152.1"/>
    </source>
</evidence>
<protein>
    <recommendedName>
        <fullName evidence="2">Nucleoid-associated protein IAD49_06165</fullName>
    </recommendedName>
</protein>
<accession>A0A9D1L4K2</accession>
<comment type="subunit">
    <text evidence="2">Homodimer.</text>
</comment>
<dbReference type="SUPFAM" id="SSF82607">
    <property type="entry name" value="YbaB-like"/>
    <property type="match status" value="1"/>
</dbReference>
<comment type="function">
    <text evidence="2">Binds to DNA and alters its conformation. May be involved in regulation of gene expression, nucleoid organization and DNA protection.</text>
</comment>
<keyword evidence="2" id="KW-0963">Cytoplasm</keyword>
<sequence length="99" mass="11116">MNMQAMLKQAQKLQKEMMNTKDEISKMTFTGKSSLVEVTVNGDKKVLSVKINSDSALEADEIEMLQDMIMIATNEAFEQVDKITESKMGKYTQGMPGLF</sequence>
<reference evidence="3" key="1">
    <citation type="submission" date="2020-10" db="EMBL/GenBank/DDBJ databases">
        <authorList>
            <person name="Gilroy R."/>
        </authorList>
    </citation>
    <scope>NUCLEOTIDE SEQUENCE</scope>
    <source>
        <strain evidence="3">CHK197-8231</strain>
    </source>
</reference>
<evidence type="ECO:0000256" key="1">
    <source>
        <dbReference type="ARBA" id="ARBA00023125"/>
    </source>
</evidence>
<dbReference type="InterPro" id="IPR004401">
    <property type="entry name" value="YbaB/EbfC"/>
</dbReference>
<proteinExistence type="inferred from homology"/>
<dbReference type="PANTHER" id="PTHR33449">
    <property type="entry name" value="NUCLEOID-ASSOCIATED PROTEIN YBAB"/>
    <property type="match status" value="1"/>
</dbReference>
<reference evidence="3" key="2">
    <citation type="journal article" date="2021" name="PeerJ">
        <title>Extensive microbial diversity within the chicken gut microbiome revealed by metagenomics and culture.</title>
        <authorList>
            <person name="Gilroy R."/>
            <person name="Ravi A."/>
            <person name="Getino M."/>
            <person name="Pursley I."/>
            <person name="Horton D.L."/>
            <person name="Alikhan N.F."/>
            <person name="Baker D."/>
            <person name="Gharbi K."/>
            <person name="Hall N."/>
            <person name="Watson M."/>
            <person name="Adriaenssens E.M."/>
            <person name="Foster-Nyarko E."/>
            <person name="Jarju S."/>
            <person name="Secka A."/>
            <person name="Antonio M."/>
            <person name="Oren A."/>
            <person name="Chaudhuri R.R."/>
            <person name="La Ragione R."/>
            <person name="Hildebrand F."/>
            <person name="Pallen M.J."/>
        </authorList>
    </citation>
    <scope>NUCLEOTIDE SEQUENCE</scope>
    <source>
        <strain evidence="3">CHK197-8231</strain>
    </source>
</reference>
<dbReference type="EMBL" id="DVML01000034">
    <property type="protein sequence ID" value="HIU23152.1"/>
    <property type="molecule type" value="Genomic_DNA"/>
</dbReference>
<comment type="caution">
    <text evidence="3">The sequence shown here is derived from an EMBL/GenBank/DDBJ whole genome shotgun (WGS) entry which is preliminary data.</text>
</comment>
<comment type="subcellular location">
    <subcellularLocation>
        <location evidence="2">Cytoplasm</location>
        <location evidence="2">Nucleoid</location>
    </subcellularLocation>
</comment>
<comment type="similarity">
    <text evidence="2">Belongs to the YbaB/EbfC family.</text>
</comment>
<organism evidence="3 4">
    <name type="scientific">Candidatus Fimihabitans intestinipullorum</name>
    <dbReference type="NCBI Taxonomy" id="2840820"/>
    <lineage>
        <taxon>Bacteria</taxon>
        <taxon>Bacillati</taxon>
        <taxon>Mycoplasmatota</taxon>
        <taxon>Mycoplasmatota incertae sedis</taxon>
        <taxon>Candidatus Fimihabitans</taxon>
    </lineage>
</organism>
<dbReference type="NCBIfam" id="TIGR00103">
    <property type="entry name" value="DNA_YbaB_EbfC"/>
    <property type="match status" value="1"/>
</dbReference>
<dbReference type="Pfam" id="PF02575">
    <property type="entry name" value="YbaB_DNA_bd"/>
    <property type="match status" value="1"/>
</dbReference>
<dbReference type="GO" id="GO:0043590">
    <property type="term" value="C:bacterial nucleoid"/>
    <property type="evidence" value="ECO:0007669"/>
    <property type="project" value="UniProtKB-UniRule"/>
</dbReference>
<dbReference type="GO" id="GO:0005829">
    <property type="term" value="C:cytosol"/>
    <property type="evidence" value="ECO:0007669"/>
    <property type="project" value="TreeGrafter"/>
</dbReference>
<dbReference type="HAMAP" id="MF_00274">
    <property type="entry name" value="DNA_YbaB_EbfC"/>
    <property type="match status" value="1"/>
</dbReference>
<name>A0A9D1L4K2_9BACT</name>
<dbReference type="InterPro" id="IPR036894">
    <property type="entry name" value="YbaB-like_sf"/>
</dbReference>
<dbReference type="AlphaFoldDB" id="A0A9D1L4K2"/>
<gene>
    <name evidence="3" type="ORF">IAD49_06165</name>
</gene>